<accession>A0ABM1QKW6</accession>
<dbReference type="InterPro" id="IPR000477">
    <property type="entry name" value="RT_dom"/>
</dbReference>
<dbReference type="Pfam" id="PF00078">
    <property type="entry name" value="RVT_1"/>
    <property type="match status" value="1"/>
</dbReference>
<sequence>MKNLLLATEIIKDCHKDSITPRCAMKIGISKAFDSVQWSFLLTTLRALDFLEQYVLWIKTCITTASFSVQVNGELAGYFGIMRGLRQVCSLSPYLFVISMNVLSRKLDMAADDLMVFVRGDNTSIQVPLGVFDVFATHSGLRISLEKSTLYMAGVSQACIHEIDKLCSAFLWSGPALNVKKAKVAWSEVCLPKSEGGLGLRSLEEANKLSVLKLIWRLLSAKGSLWVDWVKRYLIRSGSLWAEKESKAIGSWICKKLLKYRDITKQFHKVEVKNWESTTF</sequence>
<evidence type="ECO:0000313" key="3">
    <source>
        <dbReference type="RefSeq" id="XP_019087404.1"/>
    </source>
</evidence>
<name>A0ABM1QKW6_CAMSA</name>
<dbReference type="GeneID" id="109127278"/>
<feature type="domain" description="Reverse transcriptase" evidence="1">
    <location>
        <begin position="13"/>
        <end position="152"/>
    </location>
</feature>
<reference evidence="3" key="2">
    <citation type="submission" date="2025-08" db="UniProtKB">
        <authorList>
            <consortium name="RefSeq"/>
        </authorList>
    </citation>
    <scope>IDENTIFICATION</scope>
    <source>
        <tissue evidence="3">Leaf</tissue>
    </source>
</reference>
<proteinExistence type="predicted"/>
<protein>
    <submittedName>
        <fullName evidence="3">Uncharacterized protein LOC109127278</fullName>
    </submittedName>
</protein>
<dbReference type="RefSeq" id="XP_019087404.1">
    <property type="nucleotide sequence ID" value="XM_019231859.1"/>
</dbReference>
<reference evidence="2" key="1">
    <citation type="journal article" date="2014" name="Nat. Commun.">
        <title>The emerging biofuel crop Camelina sativa retains a highly undifferentiated hexaploid genome structure.</title>
        <authorList>
            <person name="Kagale S."/>
            <person name="Koh C."/>
            <person name="Nixon J."/>
            <person name="Bollina V."/>
            <person name="Clarke W.E."/>
            <person name="Tuteja R."/>
            <person name="Spillane C."/>
            <person name="Robinson S.J."/>
            <person name="Links M.G."/>
            <person name="Clarke C."/>
            <person name="Higgins E.E."/>
            <person name="Huebert T."/>
            <person name="Sharpe A.G."/>
            <person name="Parkin I.A."/>
        </authorList>
    </citation>
    <scope>NUCLEOTIDE SEQUENCE [LARGE SCALE GENOMIC DNA]</scope>
    <source>
        <strain evidence="2">cv. DH55</strain>
    </source>
</reference>
<gene>
    <name evidence="3" type="primary">LOC109127278</name>
</gene>
<dbReference type="PANTHER" id="PTHR33116:SF78">
    <property type="entry name" value="OS12G0587133 PROTEIN"/>
    <property type="match status" value="1"/>
</dbReference>
<evidence type="ECO:0000313" key="2">
    <source>
        <dbReference type="Proteomes" id="UP000694864"/>
    </source>
</evidence>
<dbReference type="Proteomes" id="UP000694864">
    <property type="component" value="Chromosome 11"/>
</dbReference>
<organism evidence="2 3">
    <name type="scientific">Camelina sativa</name>
    <name type="common">False flax</name>
    <name type="synonym">Myagrum sativum</name>
    <dbReference type="NCBI Taxonomy" id="90675"/>
    <lineage>
        <taxon>Eukaryota</taxon>
        <taxon>Viridiplantae</taxon>
        <taxon>Streptophyta</taxon>
        <taxon>Embryophyta</taxon>
        <taxon>Tracheophyta</taxon>
        <taxon>Spermatophyta</taxon>
        <taxon>Magnoliopsida</taxon>
        <taxon>eudicotyledons</taxon>
        <taxon>Gunneridae</taxon>
        <taxon>Pentapetalae</taxon>
        <taxon>rosids</taxon>
        <taxon>malvids</taxon>
        <taxon>Brassicales</taxon>
        <taxon>Brassicaceae</taxon>
        <taxon>Camelineae</taxon>
        <taxon>Camelina</taxon>
    </lineage>
</organism>
<keyword evidence="2" id="KW-1185">Reference proteome</keyword>
<evidence type="ECO:0000259" key="1">
    <source>
        <dbReference type="Pfam" id="PF00078"/>
    </source>
</evidence>
<dbReference type="PANTHER" id="PTHR33116">
    <property type="entry name" value="REVERSE TRANSCRIPTASE ZINC-BINDING DOMAIN-CONTAINING PROTEIN-RELATED-RELATED"/>
    <property type="match status" value="1"/>
</dbReference>